<keyword evidence="6 8" id="KW-0808">Transferase</keyword>
<dbReference type="SUPFAM" id="SSF53167">
    <property type="entry name" value="Purine and uridine phosphorylases"/>
    <property type="match status" value="1"/>
</dbReference>
<dbReference type="NCBIfam" id="TIGR01700">
    <property type="entry name" value="PNPH"/>
    <property type="match status" value="1"/>
</dbReference>
<dbReference type="PANTHER" id="PTHR11904">
    <property type="entry name" value="METHYLTHIOADENOSINE/PURINE NUCLEOSIDE PHOSPHORYLASE"/>
    <property type="match status" value="1"/>
</dbReference>
<comment type="caution">
    <text evidence="11">The sequence shown here is derived from an EMBL/GenBank/DDBJ whole genome shotgun (WGS) entry which is preliminary data.</text>
</comment>
<feature type="domain" description="Nucleoside phosphorylase" evidence="10">
    <location>
        <begin position="23"/>
        <end position="270"/>
    </location>
</feature>
<dbReference type="FunFam" id="3.40.50.1580:FF:000010">
    <property type="entry name" value="Purine nucleoside phosphorylase"/>
    <property type="match status" value="1"/>
</dbReference>
<feature type="binding site" evidence="9">
    <location>
        <position position="235"/>
    </location>
    <ligand>
        <name>a purine D-ribonucleoside</name>
        <dbReference type="ChEBI" id="CHEBI:142355"/>
    </ligand>
</feature>
<feature type="binding site" evidence="9">
    <location>
        <position position="193"/>
    </location>
    <ligand>
        <name>a purine D-ribonucleoside</name>
        <dbReference type="ChEBI" id="CHEBI:142355"/>
    </ligand>
</feature>
<evidence type="ECO:0000313" key="12">
    <source>
        <dbReference type="Proteomes" id="UP000679179"/>
    </source>
</evidence>
<dbReference type="GO" id="GO:0005737">
    <property type="term" value="C:cytoplasm"/>
    <property type="evidence" value="ECO:0007669"/>
    <property type="project" value="TreeGrafter"/>
</dbReference>
<keyword evidence="5 8" id="KW-0328">Glycosyltransferase</keyword>
<evidence type="ECO:0000313" key="11">
    <source>
        <dbReference type="EMBL" id="GIM29056.1"/>
    </source>
</evidence>
<dbReference type="PIRSF" id="PIRSF000477">
    <property type="entry name" value="PurNPase"/>
    <property type="match status" value="1"/>
</dbReference>
<evidence type="ECO:0000256" key="6">
    <source>
        <dbReference type="ARBA" id="ARBA00022679"/>
    </source>
</evidence>
<dbReference type="AlphaFoldDB" id="A0A919VGW4"/>
<evidence type="ECO:0000256" key="5">
    <source>
        <dbReference type="ARBA" id="ARBA00022676"/>
    </source>
</evidence>
<comment type="function">
    <text evidence="1">The purine nucleoside phosphorylases catalyze the phosphorolytic breakdown of the N-glycosidic bond in the beta-(deoxy)ribonucleoside molecules, with the formation of the corresponding free purine bases and pentose-1-phosphate. Cleaves guanosine, inosine, 2'-deoxyguanosine and 2'-deoxyinosine.</text>
</comment>
<evidence type="ECO:0000256" key="9">
    <source>
        <dbReference type="PIRSR" id="PIRSR000477-2"/>
    </source>
</evidence>
<accession>A0A919VGW4</accession>
<sequence>MNLSLKIKTAADYITSKTTYKPEIGLILGSGLGAIADQIEQAEYYSYNSLPHFPISTVEGHEGRLVIGNFQGKQVVAMQGRFHYYEGYTMEDVTFPIRVMKLLGVEKLIVTNAAGAVNTNFIPGDLMIINDHINLSGNNPLIGRNLEEFGTRFPDMSNAYDKQLITKVKDIAKNLGIDIKEGVYTMFSGPTYETPAEIRMVRVLGGDAVGMSTVPEVIIANHSGMKVIGVSCMTNMAAGILEQPLNHEEVMETSVKVKEKFITLMANIIRNI</sequence>
<evidence type="ECO:0000256" key="4">
    <source>
        <dbReference type="ARBA" id="ARBA00022553"/>
    </source>
</evidence>
<dbReference type="InterPro" id="IPR011268">
    <property type="entry name" value="Purine_phosphorylase"/>
</dbReference>
<name>A0A919VGW4_9CLOT</name>
<feature type="binding site" evidence="9">
    <location>
        <position position="113"/>
    </location>
    <ligand>
        <name>phosphate</name>
        <dbReference type="ChEBI" id="CHEBI:43474"/>
    </ligand>
</feature>
<evidence type="ECO:0000256" key="1">
    <source>
        <dbReference type="ARBA" id="ARBA00002678"/>
    </source>
</evidence>
<dbReference type="InterPro" id="IPR000845">
    <property type="entry name" value="Nucleoside_phosphorylase_d"/>
</dbReference>
<dbReference type="NCBIfam" id="TIGR01697">
    <property type="entry name" value="PNPH-PUNA-XAPA"/>
    <property type="match status" value="1"/>
</dbReference>
<reference evidence="11" key="1">
    <citation type="submission" date="2021-03" db="EMBL/GenBank/DDBJ databases">
        <title>Taxonomic study of Clostridium polyendosporum from meadow-gley soil under rice.</title>
        <authorList>
            <person name="Kobayashi H."/>
            <person name="Tanizawa Y."/>
            <person name="Yagura M."/>
        </authorList>
    </citation>
    <scope>NUCLEOTIDE SEQUENCE</scope>
    <source>
        <strain evidence="11">JCM 30710</strain>
    </source>
</reference>
<protein>
    <recommendedName>
        <fullName evidence="8">Purine nucleoside phosphorylase</fullName>
        <ecNumber evidence="8">2.4.2.1</ecNumber>
    </recommendedName>
    <alternativeName>
        <fullName evidence="8">Inosine-guanosine phosphorylase</fullName>
    </alternativeName>
</protein>
<comment type="pathway">
    <text evidence="2 8">Purine metabolism; purine nucleoside salvage.</text>
</comment>
<evidence type="ECO:0000256" key="7">
    <source>
        <dbReference type="ARBA" id="ARBA00048556"/>
    </source>
</evidence>
<dbReference type="Gene3D" id="3.40.50.1580">
    <property type="entry name" value="Nucleoside phosphorylase domain"/>
    <property type="match status" value="1"/>
</dbReference>
<gene>
    <name evidence="11" type="primary">pupG</name>
    <name evidence="11" type="ORF">CPJCM30710_17220</name>
</gene>
<dbReference type="Pfam" id="PF01048">
    <property type="entry name" value="PNP_UDP_1"/>
    <property type="match status" value="1"/>
</dbReference>
<dbReference type="InterPro" id="IPR035994">
    <property type="entry name" value="Nucleoside_phosphorylase_sf"/>
</dbReference>
<comment type="catalytic activity">
    <reaction evidence="7">
        <text>a purine 2'-deoxy-D-ribonucleoside + phosphate = a purine nucleobase + 2-deoxy-alpha-D-ribose 1-phosphate</text>
        <dbReference type="Rhea" id="RHEA:36431"/>
        <dbReference type="ChEBI" id="CHEBI:26386"/>
        <dbReference type="ChEBI" id="CHEBI:43474"/>
        <dbReference type="ChEBI" id="CHEBI:57259"/>
        <dbReference type="ChEBI" id="CHEBI:142361"/>
        <dbReference type="EC" id="2.4.2.1"/>
    </reaction>
</comment>
<organism evidence="11 12">
    <name type="scientific">Clostridium polyendosporum</name>
    <dbReference type="NCBI Taxonomy" id="69208"/>
    <lineage>
        <taxon>Bacteria</taxon>
        <taxon>Bacillati</taxon>
        <taxon>Bacillota</taxon>
        <taxon>Clostridia</taxon>
        <taxon>Eubacteriales</taxon>
        <taxon>Clostridiaceae</taxon>
        <taxon>Clostridium</taxon>
    </lineage>
</organism>
<dbReference type="EC" id="2.4.2.1" evidence="8"/>
<feature type="binding site" evidence="9">
    <location>
        <position position="30"/>
    </location>
    <ligand>
        <name>phosphate</name>
        <dbReference type="ChEBI" id="CHEBI:43474"/>
    </ligand>
</feature>
<dbReference type="GO" id="GO:0004731">
    <property type="term" value="F:purine-nucleoside phosphorylase activity"/>
    <property type="evidence" value="ECO:0007669"/>
    <property type="project" value="UniProtKB-EC"/>
</dbReference>
<feature type="binding site" evidence="9">
    <location>
        <begin position="81"/>
        <end position="83"/>
    </location>
    <ligand>
        <name>phosphate</name>
        <dbReference type="ChEBI" id="CHEBI:43474"/>
    </ligand>
</feature>
<dbReference type="PANTHER" id="PTHR11904:SF9">
    <property type="entry name" value="PURINE NUCLEOSIDE PHOSPHORYLASE-RELATED"/>
    <property type="match status" value="1"/>
</dbReference>
<dbReference type="InterPro" id="IPR011270">
    <property type="entry name" value="Pur_Nuc_Pase_Ino/Guo-sp"/>
</dbReference>
<evidence type="ECO:0000256" key="8">
    <source>
        <dbReference type="PIRNR" id="PIRNR000477"/>
    </source>
</evidence>
<dbReference type="NCBIfam" id="NF006054">
    <property type="entry name" value="PRK08202.1"/>
    <property type="match status" value="1"/>
</dbReference>
<dbReference type="EMBL" id="BOPZ01000012">
    <property type="protein sequence ID" value="GIM29056.1"/>
    <property type="molecule type" value="Genomic_DNA"/>
</dbReference>
<dbReference type="CDD" id="cd09009">
    <property type="entry name" value="PNP-EcPNPII_like"/>
    <property type="match status" value="1"/>
</dbReference>
<feature type="binding site" evidence="9">
    <location>
        <position position="212"/>
    </location>
    <ligand>
        <name>phosphate</name>
        <dbReference type="ChEBI" id="CHEBI:43474"/>
    </ligand>
</feature>
<feature type="binding site" evidence="9">
    <location>
        <position position="61"/>
    </location>
    <ligand>
        <name>phosphate</name>
        <dbReference type="ChEBI" id="CHEBI:43474"/>
    </ligand>
</feature>
<comment type="similarity">
    <text evidence="3 8">Belongs to the PNP/MTAP phosphorylase family.</text>
</comment>
<dbReference type="RefSeq" id="WP_212903769.1">
    <property type="nucleotide sequence ID" value="NZ_BOPZ01000012.1"/>
</dbReference>
<dbReference type="GO" id="GO:0009116">
    <property type="term" value="P:nucleoside metabolic process"/>
    <property type="evidence" value="ECO:0007669"/>
    <property type="project" value="InterPro"/>
</dbReference>
<dbReference type="Proteomes" id="UP000679179">
    <property type="component" value="Unassembled WGS sequence"/>
</dbReference>
<proteinExistence type="inferred from homology"/>
<keyword evidence="4" id="KW-0597">Phosphoprotein</keyword>
<evidence type="ECO:0000259" key="10">
    <source>
        <dbReference type="Pfam" id="PF01048"/>
    </source>
</evidence>
<evidence type="ECO:0000256" key="3">
    <source>
        <dbReference type="ARBA" id="ARBA00006751"/>
    </source>
</evidence>
<evidence type="ECO:0000256" key="2">
    <source>
        <dbReference type="ARBA" id="ARBA00005058"/>
    </source>
</evidence>
<keyword evidence="12" id="KW-1185">Reference proteome</keyword>